<gene>
    <name evidence="1" type="ORF">AQI94_41910</name>
</gene>
<organism evidence="1 2">
    <name type="scientific">Streptomyces pseudovenezuelae</name>
    <dbReference type="NCBI Taxonomy" id="67350"/>
    <lineage>
        <taxon>Bacteria</taxon>
        <taxon>Bacillati</taxon>
        <taxon>Actinomycetota</taxon>
        <taxon>Actinomycetes</taxon>
        <taxon>Kitasatosporales</taxon>
        <taxon>Streptomycetaceae</taxon>
        <taxon>Streptomyces</taxon>
        <taxon>Streptomyces aurantiacus group</taxon>
    </lineage>
</organism>
<evidence type="ECO:0000313" key="1">
    <source>
        <dbReference type="EMBL" id="KUM82383.1"/>
    </source>
</evidence>
<name>A0A124H8D5_9ACTN</name>
<dbReference type="EMBL" id="LMWM01000055">
    <property type="protein sequence ID" value="KUM82383.1"/>
    <property type="molecule type" value="Genomic_DNA"/>
</dbReference>
<protein>
    <submittedName>
        <fullName evidence="1">Uncharacterized protein</fullName>
    </submittedName>
</protein>
<reference evidence="1 2" key="1">
    <citation type="submission" date="2015-10" db="EMBL/GenBank/DDBJ databases">
        <title>Draft genome sequence of Streptomyces pseudovenezuelae DSM 40212, type strain for the species Streptomyces pseudovenezuelae.</title>
        <authorList>
            <person name="Ruckert C."/>
            <person name="Winkler A."/>
            <person name="Kalinowski J."/>
            <person name="Kampfer P."/>
            <person name="Glaeser S."/>
        </authorList>
    </citation>
    <scope>NUCLEOTIDE SEQUENCE [LARGE SCALE GENOMIC DNA]</scope>
    <source>
        <strain evidence="1 2">DSM 40212</strain>
    </source>
</reference>
<comment type="caution">
    <text evidence="1">The sequence shown here is derived from an EMBL/GenBank/DDBJ whole genome shotgun (WGS) entry which is preliminary data.</text>
</comment>
<evidence type="ECO:0000313" key="2">
    <source>
        <dbReference type="Proteomes" id="UP000053039"/>
    </source>
</evidence>
<dbReference type="RefSeq" id="WP_062230342.1">
    <property type="nucleotide sequence ID" value="NZ_KQ948157.1"/>
</dbReference>
<accession>A0A124H8D5</accession>
<dbReference type="OrthoDB" id="4280722at2"/>
<dbReference type="AlphaFoldDB" id="A0A124H8D5"/>
<proteinExistence type="predicted"/>
<dbReference type="Proteomes" id="UP000053039">
    <property type="component" value="Unassembled WGS sequence"/>
</dbReference>
<sequence>MRKASGWRSAADGTCDQKPYASKREAVRFQKYETQCAYLCVTGMPTLGELRYYLDENEQLYDQGLSLADPDSYVNPEALL</sequence>